<accession>A0ABT8M7S6</accession>
<comment type="caution">
    <text evidence="2">The sequence shown here is derived from an EMBL/GenBank/DDBJ whole genome shotgun (WGS) entry which is preliminary data.</text>
</comment>
<evidence type="ECO:0000313" key="3">
    <source>
        <dbReference type="Proteomes" id="UP001168338"/>
    </source>
</evidence>
<dbReference type="SMART" id="SM00332">
    <property type="entry name" value="PP2Cc"/>
    <property type="match status" value="1"/>
</dbReference>
<reference evidence="2" key="1">
    <citation type="submission" date="2019-05" db="EMBL/GenBank/DDBJ databases">
        <title>Methanoculleus sp. FWC-SCC1, a methanogenic archaeon isolated from deep marine cold seep.</title>
        <authorList>
            <person name="Chen Y.-W."/>
            <person name="Chen S.-C."/>
            <person name="Teng N.-H."/>
            <person name="Lai M.-C."/>
        </authorList>
    </citation>
    <scope>NUCLEOTIDE SEQUENCE</scope>
    <source>
        <strain evidence="2">FWC-SCC1</strain>
    </source>
</reference>
<dbReference type="CDD" id="cd00143">
    <property type="entry name" value="PP2Cc"/>
    <property type="match status" value="1"/>
</dbReference>
<gene>
    <name evidence="2" type="ORF">FGU65_03545</name>
</gene>
<proteinExistence type="predicted"/>
<dbReference type="PANTHER" id="PTHR47992">
    <property type="entry name" value="PROTEIN PHOSPHATASE"/>
    <property type="match status" value="1"/>
</dbReference>
<dbReference type="PROSITE" id="PS51746">
    <property type="entry name" value="PPM_2"/>
    <property type="match status" value="1"/>
</dbReference>
<keyword evidence="3" id="KW-1185">Reference proteome</keyword>
<dbReference type="Proteomes" id="UP001168338">
    <property type="component" value="Unassembled WGS sequence"/>
</dbReference>
<sequence length="245" mass="25862">MAEVTPLPAVTHASISDRGTRARNEDALVTGWVARYHLFAVADGLGGHARGNVASATAISALRETLELALPQTEPLAALSMGFRRANEAIHRYNRQHGLNAGTTLVAALLDENGVCSIGSVGDSRAYVITETALWRTKDHSPVQELVDAGLLSPEEALAHPQKNVLTRALGLAGSVQADTYEKDLQNAVLLLSSDGLHDAVSERLLQEIALGYDPAEACRRLVAAAKSAGSSDNITVVVARRSGD</sequence>
<dbReference type="EMBL" id="VCYH01000002">
    <property type="protein sequence ID" value="MDN7023976.1"/>
    <property type="molecule type" value="Genomic_DNA"/>
</dbReference>
<dbReference type="SMART" id="SM00331">
    <property type="entry name" value="PP2C_SIG"/>
    <property type="match status" value="1"/>
</dbReference>
<dbReference type="Gene3D" id="3.60.40.10">
    <property type="entry name" value="PPM-type phosphatase domain"/>
    <property type="match status" value="1"/>
</dbReference>
<dbReference type="InterPro" id="IPR001932">
    <property type="entry name" value="PPM-type_phosphatase-like_dom"/>
</dbReference>
<evidence type="ECO:0000259" key="1">
    <source>
        <dbReference type="PROSITE" id="PS51746"/>
    </source>
</evidence>
<dbReference type="Pfam" id="PF13672">
    <property type="entry name" value="PP2C_2"/>
    <property type="match status" value="1"/>
</dbReference>
<evidence type="ECO:0000313" key="2">
    <source>
        <dbReference type="EMBL" id="MDN7023976.1"/>
    </source>
</evidence>
<feature type="domain" description="PPM-type phosphatase" evidence="1">
    <location>
        <begin position="11"/>
        <end position="242"/>
    </location>
</feature>
<dbReference type="InterPro" id="IPR036457">
    <property type="entry name" value="PPM-type-like_dom_sf"/>
</dbReference>
<name>A0ABT8M7S6_9EURY</name>
<dbReference type="SUPFAM" id="SSF81606">
    <property type="entry name" value="PP2C-like"/>
    <property type="match status" value="1"/>
</dbReference>
<protein>
    <submittedName>
        <fullName evidence="2">Serine/threonine-protein phosphatase</fullName>
    </submittedName>
</protein>
<organism evidence="2 3">
    <name type="scientific">Methanoculleus frigidifontis</name>
    <dbReference type="NCBI Taxonomy" id="2584085"/>
    <lineage>
        <taxon>Archaea</taxon>
        <taxon>Methanobacteriati</taxon>
        <taxon>Methanobacteriota</taxon>
        <taxon>Stenosarchaea group</taxon>
        <taxon>Methanomicrobia</taxon>
        <taxon>Methanomicrobiales</taxon>
        <taxon>Methanomicrobiaceae</taxon>
        <taxon>Methanoculleus</taxon>
    </lineage>
</organism>
<dbReference type="InterPro" id="IPR015655">
    <property type="entry name" value="PP2C"/>
</dbReference>